<accession>A0A1H4JPQ4</accession>
<dbReference type="EMBL" id="FNSN01000003">
    <property type="protein sequence ID" value="SEB47728.1"/>
    <property type="molecule type" value="Genomic_DNA"/>
</dbReference>
<name>A0A1H4JPQ4_9MICC</name>
<evidence type="ECO:0000313" key="1">
    <source>
        <dbReference type="EMBL" id="SEB47728.1"/>
    </source>
</evidence>
<dbReference type="Proteomes" id="UP000182652">
    <property type="component" value="Unassembled WGS sequence"/>
</dbReference>
<protein>
    <submittedName>
        <fullName evidence="1">Uncharacterized protein</fullName>
    </submittedName>
</protein>
<gene>
    <name evidence="1" type="ORF">SAMN04489745_0286</name>
</gene>
<proteinExistence type="predicted"/>
<dbReference type="RefSeq" id="WP_066216521.1">
    <property type="nucleotide sequence ID" value="NZ_FNSN01000003.1"/>
</dbReference>
<dbReference type="AlphaFoldDB" id="A0A1H4JPQ4"/>
<sequence length="104" mass="10567">MTSIPFTQARADQIVAGVNQTDAAAFAAVLALPDNLVPLPAVAANTSWPADARIDASTFVANGSAGVAQISSKGLSAELSLVLQDDVWKIAPSGAYGNEVEAAR</sequence>
<evidence type="ECO:0000313" key="2">
    <source>
        <dbReference type="Proteomes" id="UP000182652"/>
    </source>
</evidence>
<reference evidence="1 2" key="1">
    <citation type="submission" date="2016-10" db="EMBL/GenBank/DDBJ databases">
        <authorList>
            <person name="de Groot N.N."/>
        </authorList>
    </citation>
    <scope>NUCLEOTIDE SEQUENCE [LARGE SCALE GENOMIC DNA]</scope>
    <source>
        <strain evidence="1 2">DSM 10495</strain>
    </source>
</reference>
<keyword evidence="2" id="KW-1185">Reference proteome</keyword>
<organism evidence="1 2">
    <name type="scientific">Arthrobacter woluwensis</name>
    <dbReference type="NCBI Taxonomy" id="156980"/>
    <lineage>
        <taxon>Bacteria</taxon>
        <taxon>Bacillati</taxon>
        <taxon>Actinomycetota</taxon>
        <taxon>Actinomycetes</taxon>
        <taxon>Micrococcales</taxon>
        <taxon>Micrococcaceae</taxon>
        <taxon>Arthrobacter</taxon>
    </lineage>
</organism>